<feature type="region of interest" description="Disordered" evidence="6">
    <location>
        <begin position="110"/>
        <end position="143"/>
    </location>
</feature>
<evidence type="ECO:0000256" key="7">
    <source>
        <dbReference type="SAM" id="Phobius"/>
    </source>
</evidence>
<name>A0A507FG81_9FUNG</name>
<evidence type="ECO:0000256" key="5">
    <source>
        <dbReference type="ARBA" id="ARBA00023136"/>
    </source>
</evidence>
<dbReference type="AlphaFoldDB" id="A0A507FG81"/>
<dbReference type="InterPro" id="IPR012926">
    <property type="entry name" value="TMEM120A/B"/>
</dbReference>
<dbReference type="Proteomes" id="UP000320333">
    <property type="component" value="Unassembled WGS sequence"/>
</dbReference>
<feature type="compositionally biased region" description="Gly residues" evidence="6">
    <location>
        <begin position="539"/>
        <end position="549"/>
    </location>
</feature>
<evidence type="ECO:0000256" key="2">
    <source>
        <dbReference type="ARBA" id="ARBA00009700"/>
    </source>
</evidence>
<feature type="transmembrane region" description="Helical" evidence="7">
    <location>
        <begin position="308"/>
        <end position="328"/>
    </location>
</feature>
<feature type="compositionally biased region" description="Acidic residues" evidence="6">
    <location>
        <begin position="128"/>
        <end position="140"/>
    </location>
</feature>
<dbReference type="OrthoDB" id="2015098at2759"/>
<evidence type="ECO:0000313" key="9">
    <source>
        <dbReference type="Proteomes" id="UP000320333"/>
    </source>
</evidence>
<keyword evidence="5 7" id="KW-0472">Membrane</keyword>
<feature type="transmembrane region" description="Helical" evidence="7">
    <location>
        <begin position="251"/>
        <end position="269"/>
    </location>
</feature>
<accession>A0A507FG81</accession>
<keyword evidence="9" id="KW-1185">Reference proteome</keyword>
<dbReference type="PANTHER" id="PTHR21433:SF0">
    <property type="entry name" value="TRANSMEMBRANE PROTEIN 120 HOMOLOG"/>
    <property type="match status" value="1"/>
</dbReference>
<feature type="region of interest" description="Disordered" evidence="6">
    <location>
        <begin position="1"/>
        <end position="41"/>
    </location>
</feature>
<evidence type="ECO:0000256" key="1">
    <source>
        <dbReference type="ARBA" id="ARBA00004141"/>
    </source>
</evidence>
<dbReference type="Pfam" id="PF07851">
    <property type="entry name" value="TMEM120A-B"/>
    <property type="match status" value="1"/>
</dbReference>
<feature type="transmembrane region" description="Helical" evidence="7">
    <location>
        <begin position="275"/>
        <end position="296"/>
    </location>
</feature>
<evidence type="ECO:0000256" key="6">
    <source>
        <dbReference type="SAM" id="MobiDB-lite"/>
    </source>
</evidence>
<sequence>MMGQPTQSNSSKVLPKQDQGSEPTRDTVPQPDPGLNSQAAAHSLEAGEVLIAQLRALELRASEYNNLAQKIYNEEQACRKELEVQRKLVKSYLADATKVLSGAEAARALRLQSPHQTAPSKGVPEDSSKEEEDGDDDDDAGPVIKHKVSPIQIAPVSPIIEYTGAARKNSGSAVKTGSSSSAAPVAGSWDEWDELEDVIGLIQKRISRVDSLLPRNAKLILRLALGNSAPFTLRPVGHRLNYKKEVESFKLRYTFFLLALIFISLLLSPTRQPTLTTLFDSLFLFASVYYYSTLTLREHILYVNGSKITFWWFLHHYLSIFMSSIILITPHSMSTTYPQYRTQFLWFCAYLGGVQYLQYRYQRERLYVLVSLDRAERMDLVAGDGVFGGGLDGCGREGGVGRWGHVLLPFLVVGQVWQMVNGVKCITLFKDVFESGRDMGKEWHVLVVGILFAVLGIGNMITTFWSFFSPSREGGKVGKNGARSPDSPMTLGGSGSKGLSAHSLSSGNLTRLSGVHMPLRGSGGSGVNLRTATGHLDDNGGGGGGGGSFGVRRRVSGVSKE</sequence>
<keyword evidence="3 7" id="KW-0812">Transmembrane</keyword>
<comment type="caution">
    <text evidence="8">The sequence shown here is derived from an EMBL/GenBank/DDBJ whole genome shotgun (WGS) entry which is preliminary data.</text>
</comment>
<organism evidence="8 9">
    <name type="scientific">Chytriomyces confervae</name>
    <dbReference type="NCBI Taxonomy" id="246404"/>
    <lineage>
        <taxon>Eukaryota</taxon>
        <taxon>Fungi</taxon>
        <taxon>Fungi incertae sedis</taxon>
        <taxon>Chytridiomycota</taxon>
        <taxon>Chytridiomycota incertae sedis</taxon>
        <taxon>Chytridiomycetes</taxon>
        <taxon>Chytridiales</taxon>
        <taxon>Chytriomycetaceae</taxon>
        <taxon>Chytriomyces</taxon>
    </lineage>
</organism>
<evidence type="ECO:0000256" key="4">
    <source>
        <dbReference type="ARBA" id="ARBA00022989"/>
    </source>
</evidence>
<dbReference type="EMBL" id="QEAP01000083">
    <property type="protein sequence ID" value="TPX75371.1"/>
    <property type="molecule type" value="Genomic_DNA"/>
</dbReference>
<comment type="subcellular location">
    <subcellularLocation>
        <location evidence="1">Membrane</location>
        <topology evidence="1">Multi-pass membrane protein</topology>
    </subcellularLocation>
</comment>
<keyword evidence="4 7" id="KW-1133">Transmembrane helix</keyword>
<evidence type="ECO:0000313" key="8">
    <source>
        <dbReference type="EMBL" id="TPX75371.1"/>
    </source>
</evidence>
<feature type="region of interest" description="Disordered" evidence="6">
    <location>
        <begin position="523"/>
        <end position="561"/>
    </location>
</feature>
<dbReference type="PANTHER" id="PTHR21433">
    <property type="entry name" value="TRANSMEMBRANE PROTEIN INDUCED BY TUMOR NECROSIS FACTOR ALPHA"/>
    <property type="match status" value="1"/>
</dbReference>
<proteinExistence type="inferred from homology"/>
<comment type="similarity">
    <text evidence="2">Belongs to the TMEM120 family.</text>
</comment>
<feature type="transmembrane region" description="Helical" evidence="7">
    <location>
        <begin position="445"/>
        <end position="468"/>
    </location>
</feature>
<feature type="compositionally biased region" description="Polar residues" evidence="6">
    <location>
        <begin position="1"/>
        <end position="22"/>
    </location>
</feature>
<feature type="region of interest" description="Disordered" evidence="6">
    <location>
        <begin position="476"/>
        <end position="503"/>
    </location>
</feature>
<dbReference type="GO" id="GO:0016020">
    <property type="term" value="C:membrane"/>
    <property type="evidence" value="ECO:0007669"/>
    <property type="project" value="UniProtKB-SubCell"/>
</dbReference>
<reference evidence="8 9" key="1">
    <citation type="journal article" date="2019" name="Sci. Rep.">
        <title>Comparative genomics of chytrid fungi reveal insights into the obligate biotrophic and pathogenic lifestyle of Synchytrium endobioticum.</title>
        <authorList>
            <person name="van de Vossenberg B.T.L.H."/>
            <person name="Warris S."/>
            <person name="Nguyen H.D.T."/>
            <person name="van Gent-Pelzer M.P.E."/>
            <person name="Joly D.L."/>
            <person name="van de Geest H.C."/>
            <person name="Bonants P.J.M."/>
            <person name="Smith D.S."/>
            <person name="Levesque C.A."/>
            <person name="van der Lee T.A.J."/>
        </authorList>
    </citation>
    <scope>NUCLEOTIDE SEQUENCE [LARGE SCALE GENOMIC DNA]</scope>
    <source>
        <strain evidence="8 9">CBS 675.73</strain>
    </source>
</reference>
<feature type="transmembrane region" description="Helical" evidence="7">
    <location>
        <begin position="340"/>
        <end position="357"/>
    </location>
</feature>
<evidence type="ECO:0000256" key="3">
    <source>
        <dbReference type="ARBA" id="ARBA00022692"/>
    </source>
</evidence>
<gene>
    <name evidence="8" type="ORF">CcCBS67573_g03345</name>
</gene>
<protein>
    <submittedName>
        <fullName evidence="8">Uncharacterized protein</fullName>
    </submittedName>
</protein>